<evidence type="ECO:0000256" key="2">
    <source>
        <dbReference type="SAM" id="MobiDB-lite"/>
    </source>
</evidence>
<feature type="compositionally biased region" description="Low complexity" evidence="2">
    <location>
        <begin position="857"/>
        <end position="867"/>
    </location>
</feature>
<feature type="coiled-coil region" evidence="1">
    <location>
        <begin position="362"/>
        <end position="443"/>
    </location>
</feature>
<feature type="compositionally biased region" description="Polar residues" evidence="2">
    <location>
        <begin position="761"/>
        <end position="777"/>
    </location>
</feature>
<dbReference type="EMBL" id="JAGPNK010000012">
    <property type="protein sequence ID" value="KAH7310744.1"/>
    <property type="molecule type" value="Genomic_DNA"/>
</dbReference>
<feature type="compositionally biased region" description="Pro residues" evidence="2">
    <location>
        <begin position="314"/>
        <end position="334"/>
    </location>
</feature>
<evidence type="ECO:0000313" key="3">
    <source>
        <dbReference type="EMBL" id="KAH7310744.1"/>
    </source>
</evidence>
<feature type="compositionally biased region" description="Polar residues" evidence="2">
    <location>
        <begin position="67"/>
        <end position="79"/>
    </location>
</feature>
<feature type="region of interest" description="Disordered" evidence="2">
    <location>
        <begin position="312"/>
        <end position="338"/>
    </location>
</feature>
<feature type="compositionally biased region" description="Basic residues" evidence="2">
    <location>
        <begin position="98"/>
        <end position="108"/>
    </location>
</feature>
<evidence type="ECO:0000256" key="1">
    <source>
        <dbReference type="SAM" id="Coils"/>
    </source>
</evidence>
<feature type="region of interest" description="Disordered" evidence="2">
    <location>
        <begin position="1"/>
        <end position="130"/>
    </location>
</feature>
<sequence>MPSVIPGPVQRKASAVTTGSNARQHVTSRRSIGHINSSRSGPSSLPVVEEEGARDKKKKKNKDQPNYAMSVSSNLSAESIDTIDDEAPSPAPQTSQPHRSRHSRRHEPARHTVPVSIHIEPQSRYVEHPTSLYGQPLVQAQGPTIFDAGPMPTTSRPQSYPRPTHPSYPSYNFNYPETLETSIPQHMSNRAPKAPPQKPARSSARSGRQPKRPPVNSHEYTNPNDTIYVEDEDDELPSDDGGSLSRDEMSHRGYGHRGGYGHHGGYGYHTPYTGYGNYAHNGPYMGYGNQTMPYYGGYGAYAPYPYGPQYLHVPAPPPPPTEPPEPSSSEPPAPDPDKVRLAAELTALKLEQDKVIAQEEKRNELEIFRKEVEHELKRKQDELHEVQERARREIAEAVAEAKKQGMEEVIAKQKADAERSQLLKDHEERIEKQVRAQLQAEQLAKEAAKEAGEMRRREAHNITKEMLLESFDEILSAAKEKLLLDMGIDLKSPTMLQTPSGKIDIDRYRIRTHDKRWHRKEEEDSVLDTASQTNAWQRVMSTRSQNSDAGSRRTSSVQSVSLGRSKESPVAFGVESTQGFDPSHPPHAPEIPKYDSELETQSDHSLRDKHPSDSSDESTYGVSGKRRDSTRQRGANRFSQIELNHLAGAIADKLARLQRYPPVRVGGPLRKPANRRRLSPRKTMSDSEDETAPDHPFKPNSQAYVSPEPQEEGLQPTPYLTVDVGAEEMQNIAYTVSKNGIVVCTEVISNETKGEMEESESNIGTVGEQGTESTLGQSTNFDEFQTVVNSTALDDKGAGVEVKIVRSLDANQDANDEGAQPQIKPPALRIRQPASVQSNSCSSCSGHARRQMRNSHPQVSVPVQQPVRKSRRQTLTK</sequence>
<feature type="region of interest" description="Disordered" evidence="2">
    <location>
        <begin position="143"/>
        <end position="251"/>
    </location>
</feature>
<keyword evidence="1" id="KW-0175">Coiled coil</keyword>
<dbReference type="Proteomes" id="UP000813444">
    <property type="component" value="Unassembled WGS sequence"/>
</dbReference>
<gene>
    <name evidence="3" type="ORF">B0I35DRAFT_439624</name>
</gene>
<organism evidence="3 4">
    <name type="scientific">Stachybotrys elegans</name>
    <dbReference type="NCBI Taxonomy" id="80388"/>
    <lineage>
        <taxon>Eukaryota</taxon>
        <taxon>Fungi</taxon>
        <taxon>Dikarya</taxon>
        <taxon>Ascomycota</taxon>
        <taxon>Pezizomycotina</taxon>
        <taxon>Sordariomycetes</taxon>
        <taxon>Hypocreomycetidae</taxon>
        <taxon>Hypocreales</taxon>
        <taxon>Stachybotryaceae</taxon>
        <taxon>Stachybotrys</taxon>
    </lineage>
</organism>
<feature type="region of interest" description="Disordered" evidence="2">
    <location>
        <begin position="752"/>
        <end position="777"/>
    </location>
</feature>
<protein>
    <submittedName>
        <fullName evidence="3">Uncharacterized protein</fullName>
    </submittedName>
</protein>
<feature type="compositionally biased region" description="Polar residues" evidence="2">
    <location>
        <begin position="15"/>
        <end position="25"/>
    </location>
</feature>
<feature type="compositionally biased region" description="Basic and acidic residues" evidence="2">
    <location>
        <begin position="590"/>
        <end position="613"/>
    </location>
</feature>
<feature type="region of interest" description="Disordered" evidence="2">
    <location>
        <begin position="809"/>
        <end position="877"/>
    </location>
</feature>
<reference evidence="3" key="1">
    <citation type="journal article" date="2021" name="Nat. Commun.">
        <title>Genetic determinants of endophytism in the Arabidopsis root mycobiome.</title>
        <authorList>
            <person name="Mesny F."/>
            <person name="Miyauchi S."/>
            <person name="Thiergart T."/>
            <person name="Pickel B."/>
            <person name="Atanasova L."/>
            <person name="Karlsson M."/>
            <person name="Huettel B."/>
            <person name="Barry K.W."/>
            <person name="Haridas S."/>
            <person name="Chen C."/>
            <person name="Bauer D."/>
            <person name="Andreopoulos W."/>
            <person name="Pangilinan J."/>
            <person name="LaButti K."/>
            <person name="Riley R."/>
            <person name="Lipzen A."/>
            <person name="Clum A."/>
            <person name="Drula E."/>
            <person name="Henrissat B."/>
            <person name="Kohler A."/>
            <person name="Grigoriev I.V."/>
            <person name="Martin F.M."/>
            <person name="Hacquard S."/>
        </authorList>
    </citation>
    <scope>NUCLEOTIDE SEQUENCE</scope>
    <source>
        <strain evidence="3">MPI-CAGE-CH-0235</strain>
    </source>
</reference>
<feature type="compositionally biased region" description="Polar residues" evidence="2">
    <location>
        <begin position="528"/>
        <end position="562"/>
    </location>
</feature>
<feature type="compositionally biased region" description="Polar residues" evidence="2">
    <location>
        <begin position="167"/>
        <end position="188"/>
    </location>
</feature>
<feature type="region of interest" description="Disordered" evidence="2">
    <location>
        <begin position="663"/>
        <end position="714"/>
    </location>
</feature>
<feature type="compositionally biased region" description="Polar residues" evidence="2">
    <location>
        <begin position="34"/>
        <end position="43"/>
    </location>
</feature>
<feature type="compositionally biased region" description="Acidic residues" evidence="2">
    <location>
        <begin position="228"/>
        <end position="238"/>
    </location>
</feature>
<keyword evidence="4" id="KW-1185">Reference proteome</keyword>
<feature type="compositionally biased region" description="Low complexity" evidence="2">
    <location>
        <begin position="835"/>
        <end position="845"/>
    </location>
</feature>
<comment type="caution">
    <text evidence="3">The sequence shown here is derived from an EMBL/GenBank/DDBJ whole genome shotgun (WGS) entry which is preliminary data.</text>
</comment>
<dbReference type="AlphaFoldDB" id="A0A8K0WNP6"/>
<feature type="compositionally biased region" description="Basic residues" evidence="2">
    <location>
        <begin position="868"/>
        <end position="877"/>
    </location>
</feature>
<accession>A0A8K0WNP6</accession>
<dbReference type="CDD" id="cd06503">
    <property type="entry name" value="ATP-synt_Fo_b"/>
    <property type="match status" value="1"/>
</dbReference>
<evidence type="ECO:0000313" key="4">
    <source>
        <dbReference type="Proteomes" id="UP000813444"/>
    </source>
</evidence>
<feature type="region of interest" description="Disordered" evidence="2">
    <location>
        <begin position="516"/>
        <end position="636"/>
    </location>
</feature>
<name>A0A8K0WNP6_9HYPO</name>
<proteinExistence type="predicted"/>